<evidence type="ECO:0000313" key="1">
    <source>
        <dbReference type="EMBL" id="GAA4747140.1"/>
    </source>
</evidence>
<dbReference type="InterPro" id="IPR013320">
    <property type="entry name" value="ConA-like_dom_sf"/>
</dbReference>
<dbReference type="Pfam" id="PF13385">
    <property type="entry name" value="Laminin_G_3"/>
    <property type="match status" value="1"/>
</dbReference>
<gene>
    <name evidence="1" type="ORF">GCM10025783_19050</name>
</gene>
<reference evidence="2" key="1">
    <citation type="journal article" date="2019" name="Int. J. Syst. Evol. Microbiol.">
        <title>The Global Catalogue of Microorganisms (GCM) 10K type strain sequencing project: providing services to taxonomists for standard genome sequencing and annotation.</title>
        <authorList>
            <consortium name="The Broad Institute Genomics Platform"/>
            <consortium name="The Broad Institute Genome Sequencing Center for Infectious Disease"/>
            <person name="Wu L."/>
            <person name="Ma J."/>
        </authorList>
    </citation>
    <scope>NUCLEOTIDE SEQUENCE [LARGE SCALE GENOMIC DNA]</scope>
    <source>
        <strain evidence="2">JCM 19015</strain>
    </source>
</reference>
<name>A0ABP8Z5S0_9MICO</name>
<accession>A0ABP8Z5S0</accession>
<dbReference type="Gene3D" id="2.60.120.200">
    <property type="match status" value="1"/>
</dbReference>
<keyword evidence="2" id="KW-1185">Reference proteome</keyword>
<proteinExistence type="predicted"/>
<dbReference type="Proteomes" id="UP001500121">
    <property type="component" value="Unassembled WGS sequence"/>
</dbReference>
<dbReference type="SUPFAM" id="SSF49899">
    <property type="entry name" value="Concanavalin A-like lectins/glucanases"/>
    <property type="match status" value="1"/>
</dbReference>
<organism evidence="1 2">
    <name type="scientific">Amnibacterium soli</name>
    <dbReference type="NCBI Taxonomy" id="1282736"/>
    <lineage>
        <taxon>Bacteria</taxon>
        <taxon>Bacillati</taxon>
        <taxon>Actinomycetota</taxon>
        <taxon>Actinomycetes</taxon>
        <taxon>Micrococcales</taxon>
        <taxon>Microbacteriaceae</taxon>
        <taxon>Amnibacterium</taxon>
    </lineage>
</organism>
<comment type="caution">
    <text evidence="1">The sequence shown here is derived from an EMBL/GenBank/DDBJ whole genome shotgun (WGS) entry which is preliminary data.</text>
</comment>
<dbReference type="InterPro" id="IPR001791">
    <property type="entry name" value="Laminin_G"/>
</dbReference>
<dbReference type="CDD" id="cd00110">
    <property type="entry name" value="LamG"/>
    <property type="match status" value="1"/>
</dbReference>
<evidence type="ECO:0000313" key="2">
    <source>
        <dbReference type="Proteomes" id="UP001500121"/>
    </source>
</evidence>
<dbReference type="RefSeq" id="WP_345480919.1">
    <property type="nucleotide sequence ID" value="NZ_BAABLP010000004.1"/>
</dbReference>
<dbReference type="EMBL" id="BAABLP010000004">
    <property type="protein sequence ID" value="GAA4747140.1"/>
    <property type="molecule type" value="Genomic_DNA"/>
</dbReference>
<evidence type="ECO:0008006" key="3">
    <source>
        <dbReference type="Google" id="ProtNLM"/>
    </source>
</evidence>
<protein>
    <recommendedName>
        <fullName evidence="3">Signal peptidase I</fullName>
    </recommendedName>
</protein>
<sequence>MRRLGVAAGAAALLALAGIGLTTPGAFGGYSAVIRNSTDTAGTATYFLCSAALGADSANALFQWPLADASGSTSAADISGQSHPGTYSGTMTASTPTPIACPRDPGTAWSLDGSAQTALYPTQQTNPTTFSVEIWFRTTVAGGKLIGFGTTTGQSAQYDRHLYIDKNGAVVFGVYSGAIKTLRTAGTNYADGRWHSAVGTLSAAGLALYVDGRSIATDPNTTTAENASGYWKVGYDTLAGSWPNVATAYFTGSLRYAAVYTTALTPAQVKAHDAAGR</sequence>